<proteinExistence type="predicted"/>
<organism evidence="1">
    <name type="scientific">marine sediment metagenome</name>
    <dbReference type="NCBI Taxonomy" id="412755"/>
    <lineage>
        <taxon>unclassified sequences</taxon>
        <taxon>metagenomes</taxon>
        <taxon>ecological metagenomes</taxon>
    </lineage>
</organism>
<sequence length="166" mass="17246">MAGEAGNTDRLLRATQLVQCSPPKDHTSAAAVTEWVSLKGYGHCTFYILTGAWAAGTAAVTLNEAPLVSGVGTQALAFNNMFTNDAAPTSPLLVETAVASDTFNVDTALSTYVIEVDASELTEGFDCLNCAIASPGANTDLYTLFAVLSEPRYSPAVGSQVSSVMD</sequence>
<dbReference type="AlphaFoldDB" id="A0A0F9J919"/>
<name>A0A0F9J919_9ZZZZ</name>
<gene>
    <name evidence="1" type="ORF">LCGC14_1852690</name>
</gene>
<comment type="caution">
    <text evidence="1">The sequence shown here is derived from an EMBL/GenBank/DDBJ whole genome shotgun (WGS) entry which is preliminary data.</text>
</comment>
<evidence type="ECO:0000313" key="1">
    <source>
        <dbReference type="EMBL" id="KKL95627.1"/>
    </source>
</evidence>
<reference evidence="1" key="1">
    <citation type="journal article" date="2015" name="Nature">
        <title>Complex archaea that bridge the gap between prokaryotes and eukaryotes.</title>
        <authorList>
            <person name="Spang A."/>
            <person name="Saw J.H."/>
            <person name="Jorgensen S.L."/>
            <person name="Zaremba-Niedzwiedzka K."/>
            <person name="Martijn J."/>
            <person name="Lind A.E."/>
            <person name="van Eijk R."/>
            <person name="Schleper C."/>
            <person name="Guy L."/>
            <person name="Ettema T.J."/>
        </authorList>
    </citation>
    <scope>NUCLEOTIDE SEQUENCE</scope>
</reference>
<dbReference type="EMBL" id="LAZR01018629">
    <property type="protein sequence ID" value="KKL95627.1"/>
    <property type="molecule type" value="Genomic_DNA"/>
</dbReference>
<protein>
    <submittedName>
        <fullName evidence="1">Uncharacterized protein</fullName>
    </submittedName>
</protein>
<accession>A0A0F9J919</accession>